<keyword evidence="2" id="KW-1185">Reference proteome</keyword>
<comment type="caution">
    <text evidence="1">The sequence shown here is derived from an EMBL/GenBank/DDBJ whole genome shotgun (WGS) entry which is preliminary data.</text>
</comment>
<reference evidence="1 2" key="1">
    <citation type="journal article" date="2019" name="Int. J. Syst. Evol. Microbiol.">
        <title>The Global Catalogue of Microorganisms (GCM) 10K type strain sequencing project: providing services to taxonomists for standard genome sequencing and annotation.</title>
        <authorList>
            <consortium name="The Broad Institute Genomics Platform"/>
            <consortium name="The Broad Institute Genome Sequencing Center for Infectious Disease"/>
            <person name="Wu L."/>
            <person name="Ma J."/>
        </authorList>
    </citation>
    <scope>NUCLEOTIDE SEQUENCE [LARGE SCALE GENOMIC DNA]</scope>
    <source>
        <strain evidence="1 2">XZYJ18</strain>
    </source>
</reference>
<dbReference type="InterPro" id="IPR055927">
    <property type="entry name" value="DUF7504"/>
</dbReference>
<name>A0ABD5PYX1_9EURY</name>
<dbReference type="RefSeq" id="WP_254270290.1">
    <property type="nucleotide sequence ID" value="NZ_CP100401.1"/>
</dbReference>
<dbReference type="GeneID" id="73046961"/>
<gene>
    <name evidence="1" type="ORF">ACFO9K_05460</name>
</gene>
<organism evidence="1 2">
    <name type="scientific">Halorussus aquaticus</name>
    <dbReference type="NCBI Taxonomy" id="2953748"/>
    <lineage>
        <taxon>Archaea</taxon>
        <taxon>Methanobacteriati</taxon>
        <taxon>Methanobacteriota</taxon>
        <taxon>Stenosarchaea group</taxon>
        <taxon>Halobacteria</taxon>
        <taxon>Halobacteriales</taxon>
        <taxon>Haladaptataceae</taxon>
        <taxon>Halorussus</taxon>
    </lineage>
</organism>
<evidence type="ECO:0008006" key="3">
    <source>
        <dbReference type="Google" id="ProtNLM"/>
    </source>
</evidence>
<protein>
    <recommendedName>
        <fullName evidence="3">DUF835 domain-containing protein</fullName>
    </recommendedName>
</protein>
<accession>A0ABD5PYX1</accession>
<dbReference type="EMBL" id="JBHSHT010000001">
    <property type="protein sequence ID" value="MFC4823700.1"/>
    <property type="molecule type" value="Genomic_DNA"/>
</dbReference>
<evidence type="ECO:0000313" key="2">
    <source>
        <dbReference type="Proteomes" id="UP001595945"/>
    </source>
</evidence>
<proteinExistence type="predicted"/>
<dbReference type="Proteomes" id="UP001595945">
    <property type="component" value="Unassembled WGS sequence"/>
</dbReference>
<dbReference type="AlphaFoldDB" id="A0ABD5PYX1"/>
<dbReference type="Pfam" id="PF24336">
    <property type="entry name" value="DUF7504"/>
    <property type="match status" value="1"/>
</dbReference>
<evidence type="ECO:0000313" key="1">
    <source>
        <dbReference type="EMBL" id="MFC4823700.1"/>
    </source>
</evidence>
<sequence length="200" mass="21861">MSRSQSSVSNTLLEGPTVTEGVTAAVFDELARPVEKNLLVVSYRRSPDVWLRHWRTNVGELPPEVGFVHVGETTRSSATVSSETSSTTRSLPSADAAPFVKTVSDPTDLTSVGVRASEYLETWDGNGRRTVVCFDSVTALLDTAALDRAFRFLHVFAGRIESVDGRCYYLLDPSPHDEQSLSAVRELADAVVDLDATRRD</sequence>